<proteinExistence type="predicted"/>
<dbReference type="EMBL" id="CAKXAJ010000125">
    <property type="protein sequence ID" value="CAH2207416.1"/>
    <property type="molecule type" value="Genomic_DNA"/>
</dbReference>
<dbReference type="OrthoDB" id="7466345at2759"/>
<organism evidence="2 3">
    <name type="scientific">Pararge aegeria aegeria</name>
    <dbReference type="NCBI Taxonomy" id="348720"/>
    <lineage>
        <taxon>Eukaryota</taxon>
        <taxon>Metazoa</taxon>
        <taxon>Ecdysozoa</taxon>
        <taxon>Arthropoda</taxon>
        <taxon>Hexapoda</taxon>
        <taxon>Insecta</taxon>
        <taxon>Pterygota</taxon>
        <taxon>Neoptera</taxon>
        <taxon>Endopterygota</taxon>
        <taxon>Lepidoptera</taxon>
        <taxon>Glossata</taxon>
        <taxon>Ditrysia</taxon>
        <taxon>Papilionoidea</taxon>
        <taxon>Nymphalidae</taxon>
        <taxon>Satyrinae</taxon>
        <taxon>Satyrini</taxon>
        <taxon>Parargina</taxon>
        <taxon>Pararge</taxon>
    </lineage>
</organism>
<protein>
    <submittedName>
        <fullName evidence="2">Jg27008 protein</fullName>
    </submittedName>
</protein>
<evidence type="ECO:0000313" key="2">
    <source>
        <dbReference type="EMBL" id="CAH2207416.1"/>
    </source>
</evidence>
<name>A0A8S4Q9X1_9NEOP</name>
<evidence type="ECO:0000256" key="1">
    <source>
        <dbReference type="SAM" id="MobiDB-lite"/>
    </source>
</evidence>
<accession>A0A8S4Q9X1</accession>
<feature type="region of interest" description="Disordered" evidence="1">
    <location>
        <begin position="1"/>
        <end position="25"/>
    </location>
</feature>
<comment type="caution">
    <text evidence="2">The sequence shown here is derived from an EMBL/GenBank/DDBJ whole genome shotgun (WGS) entry which is preliminary data.</text>
</comment>
<reference evidence="2" key="1">
    <citation type="submission" date="2022-03" db="EMBL/GenBank/DDBJ databases">
        <authorList>
            <person name="Lindestad O."/>
        </authorList>
    </citation>
    <scope>NUCLEOTIDE SEQUENCE</scope>
</reference>
<dbReference type="Proteomes" id="UP000838756">
    <property type="component" value="Unassembled WGS sequence"/>
</dbReference>
<evidence type="ECO:0000313" key="3">
    <source>
        <dbReference type="Proteomes" id="UP000838756"/>
    </source>
</evidence>
<dbReference type="AlphaFoldDB" id="A0A8S4Q9X1"/>
<gene>
    <name evidence="2" type="primary">jg27008</name>
    <name evidence="2" type="ORF">PAEG_LOCUS38</name>
</gene>
<keyword evidence="3" id="KW-1185">Reference proteome</keyword>
<feature type="compositionally biased region" description="Basic and acidic residues" evidence="1">
    <location>
        <begin position="1"/>
        <end position="17"/>
    </location>
</feature>
<sequence length="96" mass="10156">MLRNVEIRRRPDLDRHSSTSRKAKLAMGGAHCSEKGWTLGCKGAGIAAPHSAAVVDLQPGGQTTLSASQVAAGSKRHRTVEFGTSFKNLCLDIGLL</sequence>